<reference evidence="2" key="5">
    <citation type="submission" date="1997-09" db="EMBL/GenBank/DDBJ databases">
        <authorList>
            <person name="Seeger K."/>
            <person name="Harris D."/>
        </authorList>
    </citation>
    <scope>NUCLEOTIDE SEQUENCE</scope>
</reference>
<proteinExistence type="predicted"/>
<reference evidence="1" key="3">
    <citation type="submission" date="1994-03" db="EMBL/GenBank/DDBJ databases">
        <authorList>
            <person name="Robison K."/>
        </authorList>
    </citation>
    <scope>NUCLEOTIDE SEQUENCE</scope>
</reference>
<accession>Q49758</accession>
<reference evidence="2" key="4">
    <citation type="submission" date="1997-09" db="EMBL/GenBank/DDBJ databases">
        <authorList>
            <person name="Parkhill J."/>
            <person name="Barrell B.G."/>
            <person name="Rajandream M.A."/>
        </authorList>
    </citation>
    <scope>NUCLEOTIDE SEQUENCE</scope>
</reference>
<evidence type="ECO:0000313" key="1">
    <source>
        <dbReference type="EMBL" id="AAA17163.1"/>
    </source>
</evidence>
<reference evidence="1" key="2">
    <citation type="submission" date="1994-01" db="EMBL/GenBank/DDBJ databases">
        <authorList>
            <person name="Smith D.R."/>
        </authorList>
    </citation>
    <scope>NUCLEOTIDE SEQUENCE</scope>
</reference>
<dbReference type="EMBL" id="Z99125">
    <property type="protein sequence ID" value="CAB16145.1"/>
    <property type="molecule type" value="Genomic_DNA"/>
</dbReference>
<evidence type="ECO:0000313" key="2">
    <source>
        <dbReference type="EMBL" id="CAB16145.1"/>
    </source>
</evidence>
<sequence>MAVRWTCSRRRAGLRDPIVLRVDSWGCGHTLLPNPIVVQAIATSTFASSAPLALYAAMVSIRLCQLGSDRVCRRDSVNWRCLDCRRIGADRIVGLPAVATGGQRGHCAGSGEFVADISFWLAAQGTWWCWVCWSPVWRTQPNAGSHAQIIWYVQAWRSPQKQHWC</sequence>
<dbReference type="PIR" id="S72595">
    <property type="entry name" value="S72595"/>
</dbReference>
<dbReference type="EMBL" id="U00016">
    <property type="protein sequence ID" value="AAA17163.1"/>
    <property type="molecule type" value="Genomic_DNA"/>
</dbReference>
<reference evidence="2" key="1">
    <citation type="journal article" date="1993" name="Mol. Microbiol.">
        <title>Use of an ordered cosmid library to deduce the genomic organization of Mycobacterium leprae.</title>
        <authorList>
            <person name="Eiglmeier K."/>
            <person name="Honore N."/>
            <person name="Woods S.A."/>
            <person name="Caudron B."/>
            <person name="Cole S.T."/>
        </authorList>
    </citation>
    <scope>NUCLEOTIDE SEQUENCE</scope>
</reference>
<protein>
    <submittedName>
        <fullName evidence="1">B1937_F2_40</fullName>
    </submittedName>
</protein>
<name>Q49758_MYCLR</name>
<dbReference type="AlphaFoldDB" id="Q49758"/>
<gene>
    <name evidence="2" type="primary">MLCL536.02c</name>
</gene>
<organism evidence="1">
    <name type="scientific">Mycobacterium leprae</name>
    <dbReference type="NCBI Taxonomy" id="1769"/>
    <lineage>
        <taxon>Bacteria</taxon>
        <taxon>Bacillati</taxon>
        <taxon>Actinomycetota</taxon>
        <taxon>Actinomycetes</taxon>
        <taxon>Mycobacteriales</taxon>
        <taxon>Mycobacteriaceae</taxon>
        <taxon>Mycobacterium</taxon>
    </lineage>
</organism>